<gene>
    <name evidence="1" type="ORF">QR674_12575</name>
</gene>
<accession>A0ABU3WHE1</accession>
<evidence type="ECO:0000313" key="2">
    <source>
        <dbReference type="Proteomes" id="UP001278188"/>
    </source>
</evidence>
<reference evidence="1 2" key="1">
    <citation type="submission" date="2023-06" db="EMBL/GenBank/DDBJ databases">
        <title>Genomic Analysis of Acinetobacter Strains Recovered from South Australian Aquatic Samples provides Insights into the Circulation of Antibiotic Resistance determinants in the Environment.</title>
        <authorList>
            <person name="Tobin L."/>
            <person name="Jarocki V.M."/>
            <person name="Kenyon J."/>
            <person name="Drigo B."/>
            <person name="Donner E."/>
            <person name="Djordjevic S.P."/>
            <person name="Hamidian M."/>
        </authorList>
    </citation>
    <scope>NUCLEOTIDE SEQUENCE [LARGE SCALE GENOMIC DNA]</scope>
    <source>
        <strain evidence="1 2">SAAc652</strain>
    </source>
</reference>
<dbReference type="Proteomes" id="UP001278188">
    <property type="component" value="Unassembled WGS sequence"/>
</dbReference>
<name>A0ABU3WHE1_9GAMM</name>
<sequence>MKLIEQLYEFMTTQKLSQEHNQLLSDAICALNTASIVTEELETSDQIIHNFIQNMTSDQLLSVATDNYIDRLPAQWAFRSQERKEVIARGKRYFHENGGQQ</sequence>
<dbReference type="RefSeq" id="WP_317084694.1">
    <property type="nucleotide sequence ID" value="NZ_JASVDY010000004.1"/>
</dbReference>
<protein>
    <submittedName>
        <fullName evidence="1">Uncharacterized protein</fullName>
    </submittedName>
</protein>
<keyword evidence="2" id="KW-1185">Reference proteome</keyword>
<evidence type="ECO:0000313" key="1">
    <source>
        <dbReference type="EMBL" id="MDV2469815.1"/>
    </source>
</evidence>
<dbReference type="EMBL" id="JASVDY010000004">
    <property type="protein sequence ID" value="MDV2469815.1"/>
    <property type="molecule type" value="Genomic_DNA"/>
</dbReference>
<organism evidence="1 2">
    <name type="scientific">Acinetobacter chinensis</name>
    <dbReference type="NCBI Taxonomy" id="2004650"/>
    <lineage>
        <taxon>Bacteria</taxon>
        <taxon>Pseudomonadati</taxon>
        <taxon>Pseudomonadota</taxon>
        <taxon>Gammaproteobacteria</taxon>
        <taxon>Moraxellales</taxon>
        <taxon>Moraxellaceae</taxon>
        <taxon>Acinetobacter</taxon>
    </lineage>
</organism>
<proteinExistence type="predicted"/>
<comment type="caution">
    <text evidence="1">The sequence shown here is derived from an EMBL/GenBank/DDBJ whole genome shotgun (WGS) entry which is preliminary data.</text>
</comment>